<reference evidence="1" key="1">
    <citation type="journal article" date="2020" name="bioRxiv">
        <title>Whole genome comparisons of ergot fungi reveals the divergence and evolution of species within the genus Claviceps are the result of varying mechanisms driving genome evolution and host range expansion.</title>
        <authorList>
            <person name="Wyka S.A."/>
            <person name="Mondo S.J."/>
            <person name="Liu M."/>
            <person name="Dettman J."/>
            <person name="Nalam V."/>
            <person name="Broders K.D."/>
        </authorList>
    </citation>
    <scope>NUCLEOTIDE SEQUENCE</scope>
    <source>
        <strain evidence="1">CCC 602</strain>
    </source>
</reference>
<name>A0A9P7T1V3_9HYPO</name>
<dbReference type="Proteomes" id="UP000748025">
    <property type="component" value="Unassembled WGS sequence"/>
</dbReference>
<organism evidence="1 2">
    <name type="scientific">Claviceps pusilla</name>
    <dbReference type="NCBI Taxonomy" id="123648"/>
    <lineage>
        <taxon>Eukaryota</taxon>
        <taxon>Fungi</taxon>
        <taxon>Dikarya</taxon>
        <taxon>Ascomycota</taxon>
        <taxon>Pezizomycotina</taxon>
        <taxon>Sordariomycetes</taxon>
        <taxon>Hypocreomycetidae</taxon>
        <taxon>Hypocreales</taxon>
        <taxon>Clavicipitaceae</taxon>
        <taxon>Claviceps</taxon>
    </lineage>
</organism>
<keyword evidence="2" id="KW-1185">Reference proteome</keyword>
<sequence length="62" mass="6628">LASSSPSSGPHGQVRIPVSLFGHALVRPHGESEKSSESERPFHDVTEAIPGVYVVACQPDYK</sequence>
<comment type="caution">
    <text evidence="1">The sequence shown here is derived from an EMBL/GenBank/DDBJ whole genome shotgun (WGS) entry which is preliminary data.</text>
</comment>
<protein>
    <submittedName>
        <fullName evidence="1">Uncharacterized protein</fullName>
    </submittedName>
</protein>
<gene>
    <name evidence="1" type="ORF">E4U43_004340</name>
</gene>
<accession>A0A9P7T1V3</accession>
<dbReference type="EMBL" id="SRPW01000283">
    <property type="protein sequence ID" value="KAG6016027.1"/>
    <property type="molecule type" value="Genomic_DNA"/>
</dbReference>
<evidence type="ECO:0000313" key="2">
    <source>
        <dbReference type="Proteomes" id="UP000748025"/>
    </source>
</evidence>
<dbReference type="AlphaFoldDB" id="A0A9P7T1V3"/>
<evidence type="ECO:0000313" key="1">
    <source>
        <dbReference type="EMBL" id="KAG6016027.1"/>
    </source>
</evidence>
<feature type="non-terminal residue" evidence="1">
    <location>
        <position position="1"/>
    </location>
</feature>
<proteinExistence type="predicted"/>